<organism evidence="2 3">
    <name type="scientific">Planococcus wigleyi</name>
    <dbReference type="NCBI Taxonomy" id="2762216"/>
    <lineage>
        <taxon>Bacteria</taxon>
        <taxon>Bacillati</taxon>
        <taxon>Bacillota</taxon>
        <taxon>Bacilli</taxon>
        <taxon>Bacillales</taxon>
        <taxon>Caryophanaceae</taxon>
        <taxon>Planococcus</taxon>
    </lineage>
</organism>
<dbReference type="PANTHER" id="PTHR47957">
    <property type="entry name" value="ATP-DEPENDENT HELICASE HRQ1"/>
    <property type="match status" value="1"/>
</dbReference>
<evidence type="ECO:0000313" key="3">
    <source>
        <dbReference type="Proteomes" id="UP000658980"/>
    </source>
</evidence>
<dbReference type="PROSITE" id="PS51194">
    <property type="entry name" value="HELICASE_CTER"/>
    <property type="match status" value="1"/>
</dbReference>
<reference evidence="2 3" key="1">
    <citation type="submission" date="2020-08" db="EMBL/GenBank/DDBJ databases">
        <title>A Genomic Blueprint of the Chicken Gut Microbiome.</title>
        <authorList>
            <person name="Gilroy R."/>
            <person name="Ravi A."/>
            <person name="Getino M."/>
            <person name="Pursley I."/>
            <person name="Horton D.L."/>
            <person name="Alikhan N.-F."/>
            <person name="Baker D."/>
            <person name="Gharbi K."/>
            <person name="Hall N."/>
            <person name="Watson M."/>
            <person name="Adriaenssens E.M."/>
            <person name="Foster-Nyarko E."/>
            <person name="Jarju S."/>
            <person name="Secka A."/>
            <person name="Antonio M."/>
            <person name="Oren A."/>
            <person name="Chaudhuri R."/>
            <person name="La Ragione R.M."/>
            <person name="Hildebrand F."/>
            <person name="Pallen M.J."/>
        </authorList>
    </citation>
    <scope>NUCLEOTIDE SEQUENCE [LARGE SCALE GENOMIC DNA]</scope>
    <source>
        <strain evidence="2 3">Sa1BUA13</strain>
    </source>
</reference>
<protein>
    <submittedName>
        <fullName evidence="2">Helicase</fullName>
    </submittedName>
</protein>
<dbReference type="Proteomes" id="UP000658980">
    <property type="component" value="Unassembled WGS sequence"/>
</dbReference>
<dbReference type="SMART" id="SM00490">
    <property type="entry name" value="HELICc"/>
    <property type="match status" value="1"/>
</dbReference>
<dbReference type="SUPFAM" id="SSF52540">
    <property type="entry name" value="P-loop containing nucleoside triphosphate hydrolases"/>
    <property type="match status" value="1"/>
</dbReference>
<comment type="caution">
    <text evidence="2">The sequence shown here is derived from an EMBL/GenBank/DDBJ whole genome shotgun (WGS) entry which is preliminary data.</text>
</comment>
<feature type="domain" description="Helicase C-terminal" evidence="1">
    <location>
        <begin position="878"/>
        <end position="1027"/>
    </location>
</feature>
<keyword evidence="2" id="KW-0347">Helicase</keyword>
<name>A0ABR8WBT0_9BACL</name>
<dbReference type="RefSeq" id="WP_191714719.1">
    <property type="nucleotide sequence ID" value="NZ_JACSPU010000002.1"/>
</dbReference>
<keyword evidence="2" id="KW-0378">Hydrolase</keyword>
<keyword evidence="3" id="KW-1185">Reference proteome</keyword>
<dbReference type="InterPro" id="IPR001650">
    <property type="entry name" value="Helicase_C-like"/>
</dbReference>
<dbReference type="Gene3D" id="3.40.50.300">
    <property type="entry name" value="P-loop containing nucleotide triphosphate hydrolases"/>
    <property type="match status" value="2"/>
</dbReference>
<dbReference type="EMBL" id="JACSPU010000002">
    <property type="protein sequence ID" value="MBD8014491.1"/>
    <property type="molecule type" value="Genomic_DNA"/>
</dbReference>
<evidence type="ECO:0000259" key="1">
    <source>
        <dbReference type="PROSITE" id="PS51194"/>
    </source>
</evidence>
<gene>
    <name evidence="2" type="ORF">H9630_06630</name>
</gene>
<proteinExistence type="predicted"/>
<dbReference type="GO" id="GO:0004386">
    <property type="term" value="F:helicase activity"/>
    <property type="evidence" value="ECO:0007669"/>
    <property type="project" value="UniProtKB-KW"/>
</dbReference>
<dbReference type="CDD" id="cd18785">
    <property type="entry name" value="SF2_C"/>
    <property type="match status" value="1"/>
</dbReference>
<dbReference type="PANTHER" id="PTHR47957:SF3">
    <property type="entry name" value="ATP-DEPENDENT HELICASE HRQ1"/>
    <property type="match status" value="1"/>
</dbReference>
<dbReference type="InterPro" id="IPR027417">
    <property type="entry name" value="P-loop_NTPase"/>
</dbReference>
<evidence type="ECO:0000313" key="2">
    <source>
        <dbReference type="EMBL" id="MBD8014491.1"/>
    </source>
</evidence>
<keyword evidence="2" id="KW-0067">ATP-binding</keyword>
<sequence>MGVTMKNALVNREKLINAVKVEIIGPSEVHENSTQFHPHEEIVLSYDESQKNYYWNHCGIKEEVLQTDFPSRRYSAGMLYPMKSIQAELVKLDRVSPLENEEKITLNENLVEKDEKYLDSDATTETKAVSESDFLPTSLGLTSRVSKETKQMKVKFTGGIYNSHRVQIGDKKFFKNWWLRETISGEYTIDFTERDSDFKVSEPLLIYNLSSEKIDKINLTIDVKCRVSRGEKLVTVYITNRTNTRKEKGQADEVTVFQSEIKIELLDDTFFLNYPKHYQRSLPMNENQKKDELLYRNKINYAFGHGCAAQWNNNLKDIKEIKTTFLPTYETTSMTPDVKLSVQGEEKPLEIKMIDLATASNFEEIKGTLEPLIEGYRSWIEYQKDNEVPSLPKNLRKVASDNLDLCEESLERMIRGLDYLQDEKVRSGFILANKAMLLQQVNGKKLRTPYLTSLSLDYDITLKETVSTIQDLMDSKNKWRAFQMAFFLMSIESIVNEKSEEREIVDLIWFPTGGGKTEAYLAVAAFQMFYRRLIDSSDAGVDVIMRYTLRLLTTDQFQRSSRLICAMEYLREVEDIPLGDTPFSIGMWVGNKTSPNSNKEAISQMTEMNRGKRTEGFLLNRCPWCGSVLGKVKAKGAKPNSKSILFGFRSEEQRLVAYCPDSSCHFHKEIPVYFVDETIYQKRPTFLIGTIDKFVQLAWNPNVRSLFGLDLDGNQKVSPPNLIIQDELHLISGPLGTLSGLFESVIEELCTKFSNGKFIKPKIISATATIKEFQQQAKDLFAREEARIFPSPGLDIDDSFFAKVAVDKITQLPLPGRKYVGIFTSNVGLMMSEVQTFSAILQEANRWPKDECDPYWTLLAFYNSLRDLGAGINLCNMDIPTYMKSIARRENYVENRYIKEPLELTSRMQSHEIAQTIDNLKEEFDIKSKVKPLDVCLASNIIEVGVDIDRLSVMAVVGQPKTTAQYIQVTGRVGRRWEERPGVIFTIYSNRNSRDKSHFEHFIEYHQRLYAQVETTSVTPFSDASLERGLSAVVISFIRQRFSKFIASTPDSQEFAKLKETREYKHFKQSMVNRLKLIDIEQAEEFKSIFKRIEDTLLSGNFTSWKIEEGKQGLMYMSGDPVAKVNNPNALAVINSLRSVDAESRGKINSNIVNQVSSESDDDWGDFGL</sequence>
<keyword evidence="2" id="KW-0547">Nucleotide-binding</keyword>
<dbReference type="Pfam" id="PF00271">
    <property type="entry name" value="Helicase_C"/>
    <property type="match status" value="1"/>
</dbReference>
<accession>A0ABR8WBT0</accession>